<protein>
    <submittedName>
        <fullName evidence="2">DUF1523 family protein</fullName>
    </submittedName>
</protein>
<reference evidence="2 3" key="1">
    <citation type="submission" date="2019-04" db="EMBL/GenBank/DDBJ databases">
        <title>Draft genome sequence of Youngimonas vesicularis.</title>
        <authorList>
            <person name="Hameed A."/>
        </authorList>
    </citation>
    <scope>NUCLEOTIDE SEQUENCE [LARGE SCALE GENOMIC DNA]</scope>
    <source>
        <strain evidence="2 3">CC-AMW-E</strain>
    </source>
</reference>
<keyword evidence="1" id="KW-0812">Transmembrane</keyword>
<gene>
    <name evidence="2" type="ORF">E7681_10690</name>
</gene>
<dbReference type="EMBL" id="SSMD01000004">
    <property type="protein sequence ID" value="THD74064.1"/>
    <property type="molecule type" value="Genomic_DNA"/>
</dbReference>
<dbReference type="AlphaFoldDB" id="A0A4S3M9R3"/>
<feature type="transmembrane region" description="Helical" evidence="1">
    <location>
        <begin position="148"/>
        <end position="167"/>
    </location>
</feature>
<proteinExistence type="predicted"/>
<sequence>MVYVKWTFWITIWLIVGAFFHYTLPQHDIVRIVNTYEEREELGDWTRIFWATPDDQSANLINRDVQFIQAVTPEGKAKVYRNEDTGWHWPPYFKFDTANLYTEANDAKSTKENPEWYAITHYGWRNEYWTVFPNAVAIKRVDGPDATIIPWLNILILTLFFALIWAVRVRWIRFRQARIDPVLEDIEDGWDAAGDRIAEKRGRVRRWLDSWKSKK</sequence>
<evidence type="ECO:0000256" key="1">
    <source>
        <dbReference type="SAM" id="Phobius"/>
    </source>
</evidence>
<dbReference type="RefSeq" id="WP_136339274.1">
    <property type="nucleotide sequence ID" value="NZ_SSMD01000004.1"/>
</dbReference>
<accession>A0A4S3M9R3</accession>
<dbReference type="InterPro" id="IPR011088">
    <property type="entry name" value="Phage_phiNM3_A0EWY4"/>
</dbReference>
<evidence type="ECO:0000313" key="2">
    <source>
        <dbReference type="EMBL" id="THD74064.1"/>
    </source>
</evidence>
<keyword evidence="1" id="KW-0472">Membrane</keyword>
<keyword evidence="3" id="KW-1185">Reference proteome</keyword>
<feature type="transmembrane region" description="Helical" evidence="1">
    <location>
        <begin position="6"/>
        <end position="24"/>
    </location>
</feature>
<keyword evidence="1" id="KW-1133">Transmembrane helix</keyword>
<organism evidence="2 3">
    <name type="scientific">Thalassobius vesicularis</name>
    <dbReference type="NCBI Taxonomy" id="1294297"/>
    <lineage>
        <taxon>Bacteria</taxon>
        <taxon>Pseudomonadati</taxon>
        <taxon>Pseudomonadota</taxon>
        <taxon>Alphaproteobacteria</taxon>
        <taxon>Rhodobacterales</taxon>
        <taxon>Roseobacteraceae</taxon>
        <taxon>Thalassovita</taxon>
    </lineage>
</organism>
<comment type="caution">
    <text evidence="2">The sequence shown here is derived from an EMBL/GenBank/DDBJ whole genome shotgun (WGS) entry which is preliminary data.</text>
</comment>
<dbReference type="OrthoDB" id="5354324at2"/>
<dbReference type="Pfam" id="PF07509">
    <property type="entry name" value="DUF1523"/>
    <property type="match status" value="1"/>
</dbReference>
<evidence type="ECO:0000313" key="3">
    <source>
        <dbReference type="Proteomes" id="UP000306113"/>
    </source>
</evidence>
<dbReference type="Proteomes" id="UP000306113">
    <property type="component" value="Unassembled WGS sequence"/>
</dbReference>
<name>A0A4S3M9R3_9RHOB</name>